<dbReference type="Gene3D" id="3.30.70.1230">
    <property type="entry name" value="Nucleotide cyclase"/>
    <property type="match status" value="1"/>
</dbReference>
<organism evidence="1 2">
    <name type="scientific">Mariniflexile ostreae</name>
    <dbReference type="NCBI Taxonomy" id="1520892"/>
    <lineage>
        <taxon>Bacteria</taxon>
        <taxon>Pseudomonadati</taxon>
        <taxon>Bacteroidota</taxon>
        <taxon>Flavobacteriia</taxon>
        <taxon>Flavobacteriales</taxon>
        <taxon>Flavobacteriaceae</taxon>
        <taxon>Mariniflexile</taxon>
    </lineage>
</organism>
<evidence type="ECO:0000313" key="2">
    <source>
        <dbReference type="Proteomes" id="UP001589585"/>
    </source>
</evidence>
<evidence type="ECO:0000313" key="1">
    <source>
        <dbReference type="EMBL" id="MFB9056598.1"/>
    </source>
</evidence>
<dbReference type="Proteomes" id="UP001589585">
    <property type="component" value="Unassembled WGS sequence"/>
</dbReference>
<dbReference type="InterPro" id="IPR029787">
    <property type="entry name" value="Nucleotide_cyclase"/>
</dbReference>
<comment type="caution">
    <text evidence="1">The sequence shown here is derived from an EMBL/GenBank/DDBJ whole genome shotgun (WGS) entry which is preliminary data.</text>
</comment>
<accession>A0ABV5FAX0</accession>
<dbReference type="EMBL" id="JBHMFC010000022">
    <property type="protein sequence ID" value="MFB9056598.1"/>
    <property type="molecule type" value="Genomic_DNA"/>
</dbReference>
<keyword evidence="2" id="KW-1185">Reference proteome</keyword>
<protein>
    <recommendedName>
        <fullName evidence="3">Class 3 adenylate cyclase</fullName>
    </recommendedName>
</protein>
<proteinExistence type="predicted"/>
<evidence type="ECO:0008006" key="3">
    <source>
        <dbReference type="Google" id="ProtNLM"/>
    </source>
</evidence>
<name>A0ABV5FAX0_9FLAO</name>
<dbReference type="SUPFAM" id="SSF55073">
    <property type="entry name" value="Nucleotide cyclase"/>
    <property type="match status" value="1"/>
</dbReference>
<reference evidence="1 2" key="1">
    <citation type="submission" date="2024-09" db="EMBL/GenBank/DDBJ databases">
        <authorList>
            <person name="Sun Q."/>
            <person name="Mori K."/>
        </authorList>
    </citation>
    <scope>NUCLEOTIDE SEQUENCE [LARGE SCALE GENOMIC DNA]</scope>
    <source>
        <strain evidence="1 2">CECT 8622</strain>
    </source>
</reference>
<sequence>MTTSELELKNKIITELEIAEKIFNDVRDEMFEKSVVFSRIDESVKPSKIPGFKLIKKGIGEVGEFIAFVVDIRDSTKHLTESISAKTAKVSQLERVYYETTALNTCGIEIINKYNGGITEFLGDGFLALFRAEKNIDVHKAHNAAKDLLKYIELIINPILNERYNLPALKIGIGLAYSKTIVTLIGNNDDLHPKAIGECVYRATKLSNGYNEIRLDERLKMFWPKSDDGKLKFNEITLRDLHFKGYKIG</sequence>
<dbReference type="RefSeq" id="WP_379860787.1">
    <property type="nucleotide sequence ID" value="NZ_JBHMFC010000022.1"/>
</dbReference>
<gene>
    <name evidence="1" type="ORF">ACFFU9_07540</name>
</gene>